<sequence>MAGLEDIPFELLLQIAGYLKGDNDALRHLALTSRWFLSAAQEALYQEIIVEKTYDRDHPRTKTLVQTSYLFRTLFARPDFCRKVRALRLHVLEWETSHSADCVETQHHETEPGLEWKCSCDFAKIQDLCVQAVQGTEMRLWLTKMTPYPAIPRRKRYQQYRGWLKDIHYEYQPALVAVLLHILPSLESLSLKTHNVSGKALTTLLGVGNMQGNFSSRLVPGLSALQSLTTTFLPPWTVMTLPTLHTLHIKTGDIDTIGGTDYHPVDVSPGEPMDHSHVCTNITTLILDLNVTVLTRNLNLYEGELYGLLHNLLSHLDALRHLEIRLFHNDDMSHHTDIDEGEVLSYGDLMPLLQVPTLETLTIDTSDVDWEKYADNGTGQAYELWQADGIEPLDLPSHGWRYLVPDLMHLRRLVLPQEALFFHYRTDSRYDFQLDQENFLPCLLPPSIEIVEVIDSTRMLNHWAKYVLMHRHQFPSLKQVVLWCDRLPTPLIQDQRFRQETPNGEESEESDDNREYKLEDDVDDEVWGALQGIGVELVINTTRGRNWRVAG</sequence>
<name>A0A6A6A6B9_9PLEO</name>
<evidence type="ECO:0008006" key="3">
    <source>
        <dbReference type="Google" id="ProtNLM"/>
    </source>
</evidence>
<dbReference type="OrthoDB" id="2520703at2759"/>
<dbReference type="Proteomes" id="UP000799771">
    <property type="component" value="Unassembled WGS sequence"/>
</dbReference>
<dbReference type="EMBL" id="ML977512">
    <property type="protein sequence ID" value="KAF2126725.1"/>
    <property type="molecule type" value="Genomic_DNA"/>
</dbReference>
<dbReference type="AlphaFoldDB" id="A0A6A6A6B9"/>
<evidence type="ECO:0000313" key="1">
    <source>
        <dbReference type="EMBL" id="KAF2126725.1"/>
    </source>
</evidence>
<dbReference type="RefSeq" id="XP_033521117.1">
    <property type="nucleotide sequence ID" value="XM_033668609.1"/>
</dbReference>
<accession>A0A6A6A6B9</accession>
<proteinExistence type="predicted"/>
<evidence type="ECO:0000313" key="2">
    <source>
        <dbReference type="Proteomes" id="UP000799771"/>
    </source>
</evidence>
<organism evidence="1 2">
    <name type="scientific">Dothidotthia symphoricarpi CBS 119687</name>
    <dbReference type="NCBI Taxonomy" id="1392245"/>
    <lineage>
        <taxon>Eukaryota</taxon>
        <taxon>Fungi</taxon>
        <taxon>Dikarya</taxon>
        <taxon>Ascomycota</taxon>
        <taxon>Pezizomycotina</taxon>
        <taxon>Dothideomycetes</taxon>
        <taxon>Pleosporomycetidae</taxon>
        <taxon>Pleosporales</taxon>
        <taxon>Dothidotthiaceae</taxon>
        <taxon>Dothidotthia</taxon>
    </lineage>
</organism>
<protein>
    <recommendedName>
        <fullName evidence="3">F-box domain-containing protein</fullName>
    </recommendedName>
</protein>
<keyword evidence="2" id="KW-1185">Reference proteome</keyword>
<dbReference type="GeneID" id="54409041"/>
<reference evidence="1" key="1">
    <citation type="journal article" date="2020" name="Stud. Mycol.">
        <title>101 Dothideomycetes genomes: a test case for predicting lifestyles and emergence of pathogens.</title>
        <authorList>
            <person name="Haridas S."/>
            <person name="Albert R."/>
            <person name="Binder M."/>
            <person name="Bloem J."/>
            <person name="Labutti K."/>
            <person name="Salamov A."/>
            <person name="Andreopoulos B."/>
            <person name="Baker S."/>
            <person name="Barry K."/>
            <person name="Bills G."/>
            <person name="Bluhm B."/>
            <person name="Cannon C."/>
            <person name="Castanera R."/>
            <person name="Culley D."/>
            <person name="Daum C."/>
            <person name="Ezra D."/>
            <person name="Gonzalez J."/>
            <person name="Henrissat B."/>
            <person name="Kuo A."/>
            <person name="Liang C."/>
            <person name="Lipzen A."/>
            <person name="Lutzoni F."/>
            <person name="Magnuson J."/>
            <person name="Mondo S."/>
            <person name="Nolan M."/>
            <person name="Ohm R."/>
            <person name="Pangilinan J."/>
            <person name="Park H.-J."/>
            <person name="Ramirez L."/>
            <person name="Alfaro M."/>
            <person name="Sun H."/>
            <person name="Tritt A."/>
            <person name="Yoshinaga Y."/>
            <person name="Zwiers L.-H."/>
            <person name="Turgeon B."/>
            <person name="Goodwin S."/>
            <person name="Spatafora J."/>
            <person name="Crous P."/>
            <person name="Grigoriev I."/>
        </authorList>
    </citation>
    <scope>NUCLEOTIDE SEQUENCE</scope>
    <source>
        <strain evidence="1">CBS 119687</strain>
    </source>
</reference>
<gene>
    <name evidence="1" type="ORF">P153DRAFT_368788</name>
</gene>